<evidence type="ECO:0000256" key="8">
    <source>
        <dbReference type="ARBA" id="ARBA00023204"/>
    </source>
</evidence>
<accession>A0A1B7TK14</accession>
<evidence type="ECO:0000256" key="3">
    <source>
        <dbReference type="ARBA" id="ARBA00011918"/>
    </source>
</evidence>
<evidence type="ECO:0000256" key="11">
    <source>
        <dbReference type="ARBA" id="ARBA00033095"/>
    </source>
</evidence>
<dbReference type="InterPro" id="IPR001497">
    <property type="entry name" value="MethylDNA_cys_MeTrfase_AS"/>
</dbReference>
<dbReference type="NCBIfam" id="TIGR00589">
    <property type="entry name" value="ogt"/>
    <property type="match status" value="1"/>
</dbReference>
<keyword evidence="6 14" id="KW-0808">Transferase</keyword>
<evidence type="ECO:0000256" key="6">
    <source>
        <dbReference type="ARBA" id="ARBA00022679"/>
    </source>
</evidence>
<dbReference type="InterPro" id="IPR036217">
    <property type="entry name" value="MethylDNA_cys_MeTrfase_DNAb"/>
</dbReference>
<evidence type="ECO:0000256" key="12">
    <source>
        <dbReference type="ARBA" id="ARBA00049348"/>
    </source>
</evidence>
<dbReference type="PROSITE" id="PS00374">
    <property type="entry name" value="MGMT"/>
    <property type="match status" value="1"/>
</dbReference>
<dbReference type="GO" id="GO:0006281">
    <property type="term" value="P:DNA repair"/>
    <property type="evidence" value="ECO:0007669"/>
    <property type="project" value="UniProtKB-KW"/>
</dbReference>
<comment type="similarity">
    <text evidence="2">Belongs to the MGMT family.</text>
</comment>
<evidence type="ECO:0000256" key="5">
    <source>
        <dbReference type="ARBA" id="ARBA00022603"/>
    </source>
</evidence>
<dbReference type="InterPro" id="IPR036631">
    <property type="entry name" value="MGMT_N_sf"/>
</dbReference>
<protein>
    <recommendedName>
        <fullName evidence="4">Methylated-DNA--protein-cysteine methyltransferase</fullName>
        <ecNumber evidence="3">2.1.1.63</ecNumber>
    </recommendedName>
    <alternativeName>
        <fullName evidence="9">6-O-methylguanine-DNA methyltransferase</fullName>
    </alternativeName>
    <alternativeName>
        <fullName evidence="11">DNA repair MTase</fullName>
    </alternativeName>
    <alternativeName>
        <fullName evidence="10">O-6-methylguanine-DNA-alkyltransferase</fullName>
    </alternativeName>
</protein>
<dbReference type="CDD" id="cd06445">
    <property type="entry name" value="ATase"/>
    <property type="match status" value="1"/>
</dbReference>
<keyword evidence="5 14" id="KW-0489">Methyltransferase</keyword>
<dbReference type="PANTHER" id="PTHR10815:SF13">
    <property type="entry name" value="METHYLATED-DNA--PROTEIN-CYSTEINE METHYLTRANSFERASE"/>
    <property type="match status" value="1"/>
</dbReference>
<dbReference type="EC" id="2.1.1.63" evidence="3"/>
<dbReference type="PANTHER" id="PTHR10815">
    <property type="entry name" value="METHYLATED-DNA--PROTEIN-CYSTEINE METHYLTRANSFERASE"/>
    <property type="match status" value="1"/>
</dbReference>
<comment type="catalytic activity">
    <reaction evidence="12">
        <text>a 6-O-methyl-2'-deoxyguanosine in DNA + L-cysteinyl-[protein] = S-methyl-L-cysteinyl-[protein] + a 2'-deoxyguanosine in DNA</text>
        <dbReference type="Rhea" id="RHEA:24000"/>
        <dbReference type="Rhea" id="RHEA-COMP:10131"/>
        <dbReference type="Rhea" id="RHEA-COMP:10132"/>
        <dbReference type="Rhea" id="RHEA-COMP:11367"/>
        <dbReference type="Rhea" id="RHEA-COMP:11368"/>
        <dbReference type="ChEBI" id="CHEBI:29950"/>
        <dbReference type="ChEBI" id="CHEBI:82612"/>
        <dbReference type="ChEBI" id="CHEBI:85445"/>
        <dbReference type="ChEBI" id="CHEBI:85448"/>
        <dbReference type="EC" id="2.1.1.63"/>
    </reaction>
</comment>
<proteinExistence type="inferred from homology"/>
<evidence type="ECO:0000256" key="4">
    <source>
        <dbReference type="ARBA" id="ARBA00015377"/>
    </source>
</evidence>
<evidence type="ECO:0000256" key="2">
    <source>
        <dbReference type="ARBA" id="ARBA00008711"/>
    </source>
</evidence>
<name>A0A1B7TK14_9ASCO</name>
<evidence type="ECO:0000313" key="14">
    <source>
        <dbReference type="EMBL" id="OBA29059.1"/>
    </source>
</evidence>
<comment type="caution">
    <text evidence="14">The sequence shown here is derived from an EMBL/GenBank/DDBJ whole genome shotgun (WGS) entry which is preliminary data.</text>
</comment>
<dbReference type="GO" id="GO:0003908">
    <property type="term" value="F:methylated-DNA-[protein]-cysteine S-methyltransferase activity"/>
    <property type="evidence" value="ECO:0007669"/>
    <property type="project" value="UniProtKB-EC"/>
</dbReference>
<dbReference type="SUPFAM" id="SSF53155">
    <property type="entry name" value="Methylated DNA-protein cysteine methyltransferase domain"/>
    <property type="match status" value="1"/>
</dbReference>
<evidence type="ECO:0000256" key="1">
    <source>
        <dbReference type="ARBA" id="ARBA00001286"/>
    </source>
</evidence>
<keyword evidence="8" id="KW-0234">DNA repair</keyword>
<dbReference type="EMBL" id="LXPE01000001">
    <property type="protein sequence ID" value="OBA29059.1"/>
    <property type="molecule type" value="Genomic_DNA"/>
</dbReference>
<keyword evidence="15" id="KW-1185">Reference proteome</keyword>
<dbReference type="Pfam" id="PF01035">
    <property type="entry name" value="DNA_binding_1"/>
    <property type="match status" value="1"/>
</dbReference>
<evidence type="ECO:0000256" key="10">
    <source>
        <dbReference type="ARBA" id="ARBA00031621"/>
    </source>
</evidence>
<dbReference type="AlphaFoldDB" id="A0A1B7TK14"/>
<reference evidence="15" key="1">
    <citation type="journal article" date="2016" name="Proc. Natl. Acad. Sci. U.S.A.">
        <title>Comparative genomics of biotechnologically important yeasts.</title>
        <authorList>
            <person name="Riley R."/>
            <person name="Haridas S."/>
            <person name="Wolfe K.H."/>
            <person name="Lopes M.R."/>
            <person name="Hittinger C.T."/>
            <person name="Goeker M."/>
            <person name="Salamov A.A."/>
            <person name="Wisecaver J.H."/>
            <person name="Long T.M."/>
            <person name="Calvey C.H."/>
            <person name="Aerts A.L."/>
            <person name="Barry K.W."/>
            <person name="Choi C."/>
            <person name="Clum A."/>
            <person name="Coughlan A.Y."/>
            <person name="Deshpande S."/>
            <person name="Douglass A.P."/>
            <person name="Hanson S.J."/>
            <person name="Klenk H.-P."/>
            <person name="LaButti K.M."/>
            <person name="Lapidus A."/>
            <person name="Lindquist E.A."/>
            <person name="Lipzen A.M."/>
            <person name="Meier-Kolthoff J.P."/>
            <person name="Ohm R.A."/>
            <person name="Otillar R.P."/>
            <person name="Pangilinan J.L."/>
            <person name="Peng Y."/>
            <person name="Rokas A."/>
            <person name="Rosa C.A."/>
            <person name="Scheuner C."/>
            <person name="Sibirny A.A."/>
            <person name="Slot J.C."/>
            <person name="Stielow J.B."/>
            <person name="Sun H."/>
            <person name="Kurtzman C.P."/>
            <person name="Blackwell M."/>
            <person name="Grigoriev I.V."/>
            <person name="Jeffries T.W."/>
        </authorList>
    </citation>
    <scope>NUCLEOTIDE SEQUENCE [LARGE SCALE GENOMIC DNA]</scope>
    <source>
        <strain evidence="15">NRRL Y-1626</strain>
    </source>
</reference>
<dbReference type="InterPro" id="IPR036388">
    <property type="entry name" value="WH-like_DNA-bd_sf"/>
</dbReference>
<gene>
    <name evidence="14" type="ORF">HANVADRAFT_51000</name>
</gene>
<sequence>MFKKSIKSLMANNNHTLEILNVLKEASLSGSILDASKKLNVSNKQFIKVESNNIKKLVNKESSECSNNVTIKFQRMLRSNLPDTIIKYSFFNDSVFGPGLIASTDSGVCFLGFDETANANTSSILYKDLTKRYFEAACFQEESTKIHLQIIDYLKFEEKNKDIDITVNILGTDFQFEVWKELTRIPKNKLTTYSKIGINIAKPKSFRAIGTTIGKNPIAYFIPCHRVISADGNIGNFRWGSNVKMAMIGWESLN</sequence>
<dbReference type="Gene3D" id="3.30.160.70">
    <property type="entry name" value="Methylated DNA-protein cysteine methyltransferase domain"/>
    <property type="match status" value="1"/>
</dbReference>
<keyword evidence="7" id="KW-0227">DNA damage</keyword>
<feature type="domain" description="Methylated-DNA-[protein]-cysteine S-methyltransferase DNA binding" evidence="13">
    <location>
        <begin position="173"/>
        <end position="252"/>
    </location>
</feature>
<dbReference type="OrthoDB" id="1907495at2759"/>
<evidence type="ECO:0000256" key="9">
    <source>
        <dbReference type="ARBA" id="ARBA00030795"/>
    </source>
</evidence>
<evidence type="ECO:0000259" key="13">
    <source>
        <dbReference type="Pfam" id="PF01035"/>
    </source>
</evidence>
<comment type="catalytic activity">
    <reaction evidence="1">
        <text>a 4-O-methyl-thymidine in DNA + L-cysteinyl-[protein] = a thymidine in DNA + S-methyl-L-cysteinyl-[protein]</text>
        <dbReference type="Rhea" id="RHEA:53428"/>
        <dbReference type="Rhea" id="RHEA-COMP:10131"/>
        <dbReference type="Rhea" id="RHEA-COMP:10132"/>
        <dbReference type="Rhea" id="RHEA-COMP:13555"/>
        <dbReference type="Rhea" id="RHEA-COMP:13556"/>
        <dbReference type="ChEBI" id="CHEBI:29950"/>
        <dbReference type="ChEBI" id="CHEBI:82612"/>
        <dbReference type="ChEBI" id="CHEBI:137386"/>
        <dbReference type="ChEBI" id="CHEBI:137387"/>
        <dbReference type="EC" id="2.1.1.63"/>
    </reaction>
</comment>
<evidence type="ECO:0000313" key="15">
    <source>
        <dbReference type="Proteomes" id="UP000092321"/>
    </source>
</evidence>
<evidence type="ECO:0000256" key="7">
    <source>
        <dbReference type="ARBA" id="ARBA00022763"/>
    </source>
</evidence>
<dbReference type="Gene3D" id="1.10.10.10">
    <property type="entry name" value="Winged helix-like DNA-binding domain superfamily/Winged helix DNA-binding domain"/>
    <property type="match status" value="1"/>
</dbReference>
<dbReference type="Proteomes" id="UP000092321">
    <property type="component" value="Unassembled WGS sequence"/>
</dbReference>
<organism evidence="14 15">
    <name type="scientific">Hanseniaspora valbyensis NRRL Y-1626</name>
    <dbReference type="NCBI Taxonomy" id="766949"/>
    <lineage>
        <taxon>Eukaryota</taxon>
        <taxon>Fungi</taxon>
        <taxon>Dikarya</taxon>
        <taxon>Ascomycota</taxon>
        <taxon>Saccharomycotina</taxon>
        <taxon>Saccharomycetes</taxon>
        <taxon>Saccharomycodales</taxon>
        <taxon>Saccharomycodaceae</taxon>
        <taxon>Hanseniaspora</taxon>
    </lineage>
</organism>
<dbReference type="InterPro" id="IPR014048">
    <property type="entry name" value="MethylDNA_cys_MeTrfase_DNA-bd"/>
</dbReference>
<dbReference type="GO" id="GO:0032259">
    <property type="term" value="P:methylation"/>
    <property type="evidence" value="ECO:0007669"/>
    <property type="project" value="UniProtKB-KW"/>
</dbReference>
<dbReference type="SUPFAM" id="SSF46767">
    <property type="entry name" value="Methylated DNA-protein cysteine methyltransferase, C-terminal domain"/>
    <property type="match status" value="1"/>
</dbReference>